<dbReference type="PANTHER" id="PTHR20858">
    <property type="entry name" value="PHOSPHOMETHYLPYRIMIDINE KINASE"/>
    <property type="match status" value="1"/>
</dbReference>
<proteinExistence type="predicted"/>
<dbReference type="GO" id="GO:0005829">
    <property type="term" value="C:cytosol"/>
    <property type="evidence" value="ECO:0007669"/>
    <property type="project" value="TreeGrafter"/>
</dbReference>
<dbReference type="InterPro" id="IPR036409">
    <property type="entry name" value="Aldolase_II/adducin_N_sf"/>
</dbReference>
<evidence type="ECO:0000259" key="1">
    <source>
        <dbReference type="Pfam" id="PF08543"/>
    </source>
</evidence>
<dbReference type="Gene3D" id="3.40.1190.20">
    <property type="match status" value="1"/>
</dbReference>
<feature type="domain" description="Thiamine-phosphate synthase ThiN" evidence="2">
    <location>
        <begin position="288"/>
        <end position="456"/>
    </location>
</feature>
<protein>
    <submittedName>
        <fullName evidence="3">Uncharacterized protein</fullName>
    </submittedName>
</protein>
<evidence type="ECO:0000259" key="2">
    <source>
        <dbReference type="Pfam" id="PF10120"/>
    </source>
</evidence>
<dbReference type="InterPro" id="IPR029056">
    <property type="entry name" value="Ribokinase-like"/>
</dbReference>
<dbReference type="SUPFAM" id="SSF53639">
    <property type="entry name" value="AraD/HMP-PK domain-like"/>
    <property type="match status" value="1"/>
</dbReference>
<dbReference type="InterPro" id="IPR019293">
    <property type="entry name" value="ThiN"/>
</dbReference>
<dbReference type="Pfam" id="PF10120">
    <property type="entry name" value="ThiN"/>
    <property type="match status" value="1"/>
</dbReference>
<dbReference type="Pfam" id="PF08543">
    <property type="entry name" value="Phos_pyr_kin"/>
    <property type="match status" value="1"/>
</dbReference>
<organism evidence="3">
    <name type="scientific">marine sediment metagenome</name>
    <dbReference type="NCBI Taxonomy" id="412755"/>
    <lineage>
        <taxon>unclassified sequences</taxon>
        <taxon>metagenomes</taxon>
        <taxon>ecological metagenomes</taxon>
    </lineage>
</organism>
<dbReference type="EMBL" id="LAZR01002314">
    <property type="protein sequence ID" value="KKN31616.1"/>
    <property type="molecule type" value="Genomic_DNA"/>
</dbReference>
<dbReference type="AlphaFoldDB" id="A0A0F9S398"/>
<dbReference type="GO" id="GO:0008902">
    <property type="term" value="F:hydroxymethylpyrimidine kinase activity"/>
    <property type="evidence" value="ECO:0007669"/>
    <property type="project" value="TreeGrafter"/>
</dbReference>
<dbReference type="GO" id="GO:0009228">
    <property type="term" value="P:thiamine biosynthetic process"/>
    <property type="evidence" value="ECO:0007669"/>
    <property type="project" value="InterPro"/>
</dbReference>
<dbReference type="InterPro" id="IPR013749">
    <property type="entry name" value="PM/HMP-P_kinase-1"/>
</dbReference>
<dbReference type="CDD" id="cd01169">
    <property type="entry name" value="HMPP_kinase"/>
    <property type="match status" value="1"/>
</dbReference>
<gene>
    <name evidence="3" type="ORF">LCGC14_0822170</name>
</gene>
<reference evidence="3" key="1">
    <citation type="journal article" date="2015" name="Nature">
        <title>Complex archaea that bridge the gap between prokaryotes and eukaryotes.</title>
        <authorList>
            <person name="Spang A."/>
            <person name="Saw J.H."/>
            <person name="Jorgensen S.L."/>
            <person name="Zaremba-Niedzwiedzka K."/>
            <person name="Martijn J."/>
            <person name="Lind A.E."/>
            <person name="van Eijk R."/>
            <person name="Schleper C."/>
            <person name="Guy L."/>
            <person name="Ettema T.J."/>
        </authorList>
    </citation>
    <scope>NUCLEOTIDE SEQUENCE</scope>
</reference>
<accession>A0A0F9S398</accession>
<dbReference type="InterPro" id="IPR004399">
    <property type="entry name" value="HMP/HMP-P_kinase_dom"/>
</dbReference>
<feature type="domain" description="Pyridoxamine kinase/Phosphomethylpyrimidine kinase" evidence="1">
    <location>
        <begin position="12"/>
        <end position="258"/>
    </location>
</feature>
<evidence type="ECO:0000313" key="3">
    <source>
        <dbReference type="EMBL" id="KKN31616.1"/>
    </source>
</evidence>
<dbReference type="GO" id="GO:0008972">
    <property type="term" value="F:phosphomethylpyrimidine kinase activity"/>
    <property type="evidence" value="ECO:0007669"/>
    <property type="project" value="InterPro"/>
</dbReference>
<dbReference type="Gene3D" id="3.40.225.10">
    <property type="entry name" value="Class II aldolase/adducin N-terminal domain"/>
    <property type="match status" value="1"/>
</dbReference>
<dbReference type="SUPFAM" id="SSF53613">
    <property type="entry name" value="Ribokinase-like"/>
    <property type="match status" value="1"/>
</dbReference>
<name>A0A0F9S398_9ZZZZ</name>
<comment type="caution">
    <text evidence="3">The sequence shown here is derived from an EMBL/GenBank/DDBJ whole genome shotgun (WGS) entry which is preliminary data.</text>
</comment>
<dbReference type="PANTHER" id="PTHR20858:SF17">
    <property type="entry name" value="HYDROXYMETHYLPYRIMIDINE_PHOSPHOMETHYLPYRIMIDINE KINASE THI20-RELATED"/>
    <property type="match status" value="1"/>
</dbReference>
<sequence>MKPICLTIAGADPTSGAGIQADIRTFDRCGVHPFSVITAITYQTATEFFGYKSLSNELHKQLDIILTTYPIKYVKIGMIPDFKALDIIVEYIKKYSLNVVLDPISISSAGKRLSREGLELEIEKHLFPYVKIITPNIFEAEFYSNMNLFNTTPEILREASENLLEKLYVERNSYNMEKAVVIKSAASSQNKIFDLVLINKKVGEGTNKEFKVYSKNKTPFEGNVHGTGCVFSSAITAFLAKGCSIENAITKAEEFFVSKFHKFIELPDKGKIIDLTISNEQLKVINQIKEVYNFISHSKSFSNLIPEVRMNISCSLLNANKRDEIAGIEGRITIIDGYPHASGEIKFGVSDHTSRLILSAKKFEHSINLVMNLKYNSELIKSIQEKTDLEVAEIVREEQPEEIKIKEYSTMEWLIKESIEKKGKIPDIIWDKGSVGKEPMIRLFSRNSKNMIAKLKQIIKLGVIEHD</sequence>